<gene>
    <name evidence="1" type="ORF">LQ567_10260</name>
</gene>
<name>A0ABS8PPX4_9BACT</name>
<sequence length="77" mass="8944">MKRITVNKPGVTISLAILFLTFFSVMISSCADPYYPSDSYYRHGHRYYKQMPPGQAKKYYGAQSARDFAPGHNKRRY</sequence>
<evidence type="ECO:0000313" key="2">
    <source>
        <dbReference type="Proteomes" id="UP001199816"/>
    </source>
</evidence>
<dbReference type="PROSITE" id="PS51257">
    <property type="entry name" value="PROKAR_LIPOPROTEIN"/>
    <property type="match status" value="1"/>
</dbReference>
<reference evidence="1 2" key="1">
    <citation type="submission" date="2021-11" db="EMBL/GenBank/DDBJ databases">
        <title>Genomic of Niabella pedocola.</title>
        <authorList>
            <person name="Wu T."/>
        </authorList>
    </citation>
    <scope>NUCLEOTIDE SEQUENCE [LARGE SCALE GENOMIC DNA]</scope>
    <source>
        <strain evidence="1 2">JCM 31011</strain>
    </source>
</reference>
<keyword evidence="2" id="KW-1185">Reference proteome</keyword>
<organism evidence="1 2">
    <name type="scientific">Niabella pedocola</name>
    <dbReference type="NCBI Taxonomy" id="1752077"/>
    <lineage>
        <taxon>Bacteria</taxon>
        <taxon>Pseudomonadati</taxon>
        <taxon>Bacteroidota</taxon>
        <taxon>Chitinophagia</taxon>
        <taxon>Chitinophagales</taxon>
        <taxon>Chitinophagaceae</taxon>
        <taxon>Niabella</taxon>
    </lineage>
</organism>
<evidence type="ECO:0008006" key="3">
    <source>
        <dbReference type="Google" id="ProtNLM"/>
    </source>
</evidence>
<accession>A0ABS8PPX4</accession>
<protein>
    <recommendedName>
        <fullName evidence="3">Quinol oxidase subunit 4</fullName>
    </recommendedName>
</protein>
<evidence type="ECO:0000313" key="1">
    <source>
        <dbReference type="EMBL" id="MCD2423147.1"/>
    </source>
</evidence>
<dbReference type="EMBL" id="JAJNEC010000005">
    <property type="protein sequence ID" value="MCD2423147.1"/>
    <property type="molecule type" value="Genomic_DNA"/>
</dbReference>
<proteinExistence type="predicted"/>
<dbReference type="RefSeq" id="WP_231004414.1">
    <property type="nucleotide sequence ID" value="NZ_JAJNEC010000005.1"/>
</dbReference>
<dbReference type="Proteomes" id="UP001199816">
    <property type="component" value="Unassembled WGS sequence"/>
</dbReference>
<comment type="caution">
    <text evidence="1">The sequence shown here is derived from an EMBL/GenBank/DDBJ whole genome shotgun (WGS) entry which is preliminary data.</text>
</comment>